<reference evidence="1" key="2">
    <citation type="submission" date="2022-12" db="EMBL/GenBank/DDBJ databases">
        <authorList>
            <person name="Sun Q."/>
            <person name="Kim S."/>
        </authorList>
    </citation>
    <scope>NUCLEOTIDE SEQUENCE</scope>
    <source>
        <strain evidence="1">KCTC 12344</strain>
    </source>
</reference>
<dbReference type="RefSeq" id="WP_189568359.1">
    <property type="nucleotide sequence ID" value="NZ_BMWW01000001.1"/>
</dbReference>
<dbReference type="AlphaFoldDB" id="A0AA87Y2Z5"/>
<comment type="caution">
    <text evidence="1">The sequence shown here is derived from an EMBL/GenBank/DDBJ whole genome shotgun (WGS) entry which is preliminary data.</text>
</comment>
<organism evidence="1 2">
    <name type="scientific">Pseudoduganella plicata</name>
    <dbReference type="NCBI Taxonomy" id="321984"/>
    <lineage>
        <taxon>Bacteria</taxon>
        <taxon>Pseudomonadati</taxon>
        <taxon>Pseudomonadota</taxon>
        <taxon>Betaproteobacteria</taxon>
        <taxon>Burkholderiales</taxon>
        <taxon>Oxalobacteraceae</taxon>
        <taxon>Telluria group</taxon>
        <taxon>Pseudoduganella</taxon>
    </lineage>
</organism>
<protein>
    <submittedName>
        <fullName evidence="1">Uncharacterized protein</fullName>
    </submittedName>
</protein>
<gene>
    <name evidence="1" type="ORF">GCM10007388_00120</name>
</gene>
<dbReference type="Proteomes" id="UP000619512">
    <property type="component" value="Unassembled WGS sequence"/>
</dbReference>
<accession>A0AA87Y2Z5</accession>
<sequence length="252" mass="26827">MLRLWRSRLRGGLFPGAAWVQARGGQLLLPAMPDEGGDQLGPLVDALALECARAGGAGTSVELLVSDALARSVALPWQDQLLSPEQLPLYAQACFERAGVEVDDGWAVHCGFRHFGRPGLAVAIPKAWLGDAASRMAAHGLRLNRVTPVTAAAYWRQPTGIRRTVGLLLLAEPGRLTALRSVGGKFEALEVEPAGGDPVVPLRRLLRRSGTGAPPATVQIWQSQAGMVDSALVAQHFAAARIRTLATDAWSR</sequence>
<name>A0AA87Y2Z5_9BURK</name>
<reference evidence="1" key="1">
    <citation type="journal article" date="2014" name="Int. J. Syst. Evol. Microbiol.">
        <title>Complete genome sequence of Corynebacterium casei LMG S-19264T (=DSM 44701T), isolated from a smear-ripened cheese.</title>
        <authorList>
            <consortium name="US DOE Joint Genome Institute (JGI-PGF)"/>
            <person name="Walter F."/>
            <person name="Albersmeier A."/>
            <person name="Kalinowski J."/>
            <person name="Ruckert C."/>
        </authorList>
    </citation>
    <scope>NUCLEOTIDE SEQUENCE</scope>
    <source>
        <strain evidence="1">KCTC 12344</strain>
    </source>
</reference>
<evidence type="ECO:0000313" key="2">
    <source>
        <dbReference type="Proteomes" id="UP000619512"/>
    </source>
</evidence>
<dbReference type="EMBL" id="BMWW01000001">
    <property type="protein sequence ID" value="GGY72111.1"/>
    <property type="molecule type" value="Genomic_DNA"/>
</dbReference>
<evidence type="ECO:0000313" key="1">
    <source>
        <dbReference type="EMBL" id="GGY72111.1"/>
    </source>
</evidence>
<proteinExistence type="predicted"/>